<keyword evidence="1" id="KW-0175">Coiled coil</keyword>
<dbReference type="AlphaFoldDB" id="A0AAD1Y4A1"/>
<dbReference type="EMBL" id="CAMPGE010026715">
    <property type="protein sequence ID" value="CAI2384387.1"/>
    <property type="molecule type" value="Genomic_DNA"/>
</dbReference>
<keyword evidence="4" id="KW-1185">Reference proteome</keyword>
<feature type="coiled-coil region" evidence="1">
    <location>
        <begin position="609"/>
        <end position="636"/>
    </location>
</feature>
<evidence type="ECO:0000313" key="3">
    <source>
        <dbReference type="EMBL" id="CAI2384387.1"/>
    </source>
</evidence>
<evidence type="ECO:0000256" key="2">
    <source>
        <dbReference type="SAM" id="Phobius"/>
    </source>
</evidence>
<gene>
    <name evidence="3" type="ORF">ECRASSUSDP1_LOCUS25912</name>
</gene>
<evidence type="ECO:0000313" key="4">
    <source>
        <dbReference type="Proteomes" id="UP001295684"/>
    </source>
</evidence>
<name>A0AAD1Y4A1_EUPCR</name>
<keyword evidence="2" id="KW-0812">Transmembrane</keyword>
<dbReference type="SUPFAM" id="SSF48371">
    <property type="entry name" value="ARM repeat"/>
    <property type="match status" value="1"/>
</dbReference>
<sequence length="704" mass="81320">MDEVGYGGYDVDRCEEVYAEMGEGMVMVYLFKIFEEEGNLQRSKEIFDAVFLQKDSEENRFVKISILGNLRADNVDVYEDGCQSVVSQIDSLAESQEFSKEETLEIEYLKLKLVAEYKSVYDTKEGICSMVDLTEFALNSENPYYILNACKLLPKFINDNTERVKDLIKQIKEVLSKLIPDLKIDEHVKFYHAQVLDILLLLQEDKPLEIVKKIMPLLKLINDSKMDFSKEIKFKITLNTYLFSSNPMGANSEEIMKIKNSFLNYLKYLDTEKAYMIHYIGVDIFNILEQVFGLVGVSFDSSKKFDLEKFYRDYGKTYVFFISHLEVCQGDQFEEIFPRAIEYAQEAGFEEYHSYTLSLKLQKLTFELGKCSHEMLEPMAQEIIKHVESFKKVPKLSKAIVERCQQSYGVLVNLLSLMNKLEQWSKYAYEYLTFSLEIGAILPDMPSLLNKLMIHFTSNHEITRGTKLVQMWVKHHHPGPDEKLTMEFYEALLTCQKFYQSIDNKRMLRHFSLITHKCAIDLFGETSSQVFESLMNISVINIEEKQFEEAFSSLQQCEQLSETLFRSSTNPKTPAILGLMARAKYESGVQIALHAPSTPSTPNSGPQAYKNCIKEAKEVLERALEAEEKVNSKTSQYYKELFSFKEKICGKQDKSQRKGLKKDNPKKQTLLERYLPNNPLQVGIILATISVIGGTIYLAKRRKD</sequence>
<dbReference type="InterPro" id="IPR011990">
    <property type="entry name" value="TPR-like_helical_dom_sf"/>
</dbReference>
<organism evidence="3 4">
    <name type="scientific">Euplotes crassus</name>
    <dbReference type="NCBI Taxonomy" id="5936"/>
    <lineage>
        <taxon>Eukaryota</taxon>
        <taxon>Sar</taxon>
        <taxon>Alveolata</taxon>
        <taxon>Ciliophora</taxon>
        <taxon>Intramacronucleata</taxon>
        <taxon>Spirotrichea</taxon>
        <taxon>Hypotrichia</taxon>
        <taxon>Euplotida</taxon>
        <taxon>Euplotidae</taxon>
        <taxon>Moneuplotes</taxon>
    </lineage>
</organism>
<reference evidence="3" key="1">
    <citation type="submission" date="2023-07" db="EMBL/GenBank/DDBJ databases">
        <authorList>
            <consortium name="AG Swart"/>
            <person name="Singh M."/>
            <person name="Singh A."/>
            <person name="Seah K."/>
            <person name="Emmerich C."/>
        </authorList>
    </citation>
    <scope>NUCLEOTIDE SEQUENCE</scope>
    <source>
        <strain evidence="3">DP1</strain>
    </source>
</reference>
<protein>
    <submittedName>
        <fullName evidence="3">Uncharacterized protein</fullName>
    </submittedName>
</protein>
<dbReference type="InterPro" id="IPR016024">
    <property type="entry name" value="ARM-type_fold"/>
</dbReference>
<comment type="caution">
    <text evidence="3">The sequence shown here is derived from an EMBL/GenBank/DDBJ whole genome shotgun (WGS) entry which is preliminary data.</text>
</comment>
<dbReference type="Proteomes" id="UP001295684">
    <property type="component" value="Unassembled WGS sequence"/>
</dbReference>
<accession>A0AAD1Y4A1</accession>
<dbReference type="Gene3D" id="1.25.40.10">
    <property type="entry name" value="Tetratricopeptide repeat domain"/>
    <property type="match status" value="1"/>
</dbReference>
<evidence type="ECO:0000256" key="1">
    <source>
        <dbReference type="SAM" id="Coils"/>
    </source>
</evidence>
<feature type="transmembrane region" description="Helical" evidence="2">
    <location>
        <begin position="680"/>
        <end position="699"/>
    </location>
</feature>
<keyword evidence="2" id="KW-0472">Membrane</keyword>
<keyword evidence="2" id="KW-1133">Transmembrane helix</keyword>
<proteinExistence type="predicted"/>